<evidence type="ECO:0000313" key="1">
    <source>
        <dbReference type="EMBL" id="KIR82436.1"/>
    </source>
</evidence>
<organism evidence="1 2">
    <name type="scientific">Cryptococcus gattii EJB2</name>
    <dbReference type="NCBI Taxonomy" id="1296103"/>
    <lineage>
        <taxon>Eukaryota</taxon>
        <taxon>Fungi</taxon>
        <taxon>Dikarya</taxon>
        <taxon>Basidiomycota</taxon>
        <taxon>Agaricomycotina</taxon>
        <taxon>Tremellomycetes</taxon>
        <taxon>Tremellales</taxon>
        <taxon>Cryptococcaceae</taxon>
        <taxon>Cryptococcus</taxon>
        <taxon>Cryptococcus gattii species complex</taxon>
    </lineage>
</organism>
<proteinExistence type="predicted"/>
<keyword evidence="2" id="KW-1185">Reference proteome</keyword>
<dbReference type="EMBL" id="KN848563">
    <property type="protein sequence ID" value="KIR82436.1"/>
    <property type="molecule type" value="Genomic_DNA"/>
</dbReference>
<evidence type="ECO:0000313" key="2">
    <source>
        <dbReference type="Proteomes" id="UP000054272"/>
    </source>
</evidence>
<sequence length="65" mass="7328">MVSVSFQVEDVYIAEKRRGQLTTAETPNGGKAAGQIRIQRRSNMDRAAKELWQCLLNESLDNLYG</sequence>
<gene>
    <name evidence="1" type="ORF">I306_00457</name>
</gene>
<name>A0ABR5C433_9TREE</name>
<accession>A0ABR5C433</accession>
<dbReference type="Proteomes" id="UP000054272">
    <property type="component" value="Unassembled WGS sequence"/>
</dbReference>
<reference evidence="1 2" key="1">
    <citation type="submission" date="2015-01" db="EMBL/GenBank/DDBJ databases">
        <title>The Genome Sequence of Cryptococcus gattii EJB2.</title>
        <authorList>
            <consortium name="The Broad Institute Genomics Platform"/>
            <person name="Cuomo C."/>
            <person name="Litvintseva A."/>
            <person name="Chen Y."/>
            <person name="Heitman J."/>
            <person name="Sun S."/>
            <person name="Springer D."/>
            <person name="Dromer F."/>
            <person name="Young S."/>
            <person name="Zeng Q."/>
            <person name="Gargeya S."/>
            <person name="Abouelleil A."/>
            <person name="Alvarado L."/>
            <person name="Chapman S.B."/>
            <person name="Gainer-Dewar J."/>
            <person name="Goldberg J."/>
            <person name="Griggs A."/>
            <person name="Gujja S."/>
            <person name="Hansen M."/>
            <person name="Howarth C."/>
            <person name="Imamovic A."/>
            <person name="Larimer J."/>
            <person name="Murphy C."/>
            <person name="Naylor J."/>
            <person name="Pearson M."/>
            <person name="Priest M."/>
            <person name="Roberts A."/>
            <person name="Saif S."/>
            <person name="Shea T."/>
            <person name="Sykes S."/>
            <person name="Wortman J."/>
            <person name="Nusbaum C."/>
            <person name="Birren B."/>
        </authorList>
    </citation>
    <scope>NUCLEOTIDE SEQUENCE [LARGE SCALE GENOMIC DNA]</scope>
    <source>
        <strain evidence="1 2">EJB2</strain>
    </source>
</reference>
<protein>
    <submittedName>
        <fullName evidence="1">Uncharacterized protein</fullName>
    </submittedName>
</protein>